<organism evidence="1 2">
    <name type="scientific">Indibacter alkaliphilus (strain CCUG 57479 / KCTC 22604 / LW1)</name>
    <dbReference type="NCBI Taxonomy" id="1189612"/>
    <lineage>
        <taxon>Bacteria</taxon>
        <taxon>Pseudomonadati</taxon>
        <taxon>Bacteroidota</taxon>
        <taxon>Cytophagia</taxon>
        <taxon>Cytophagales</taxon>
        <taxon>Cyclobacteriaceae</taxon>
    </lineage>
</organism>
<dbReference type="EMBL" id="ALWO02000023">
    <property type="protein sequence ID" value="EOZ98505.1"/>
    <property type="molecule type" value="Genomic_DNA"/>
</dbReference>
<evidence type="ECO:0000313" key="2">
    <source>
        <dbReference type="Proteomes" id="UP000006073"/>
    </source>
</evidence>
<dbReference type="AlphaFoldDB" id="S2DMS8"/>
<protein>
    <submittedName>
        <fullName evidence="1">Uncharacterized protein</fullName>
    </submittedName>
</protein>
<name>S2DMS8_INDAL</name>
<proteinExistence type="predicted"/>
<keyword evidence="2" id="KW-1185">Reference proteome</keyword>
<sequence>MGFDIISTDTKNRNIQLPESRELIPEITGFFATNPGKIFGIKIYDASLSLTVLT</sequence>
<accession>S2DMS8</accession>
<evidence type="ECO:0000313" key="1">
    <source>
        <dbReference type="EMBL" id="EOZ98505.1"/>
    </source>
</evidence>
<comment type="caution">
    <text evidence="1">The sequence shown here is derived from an EMBL/GenBank/DDBJ whole genome shotgun (WGS) entry which is preliminary data.</text>
</comment>
<gene>
    <name evidence="1" type="ORF">A33Q_1159</name>
</gene>
<dbReference type="Proteomes" id="UP000006073">
    <property type="component" value="Unassembled WGS sequence"/>
</dbReference>
<reference evidence="1 2" key="1">
    <citation type="journal article" date="2013" name="Genome Announc.">
        <title>Draft Genome Sequence of Indibacter alkaliphilus Strain LW1T, Isolated from Lonar Lake, a Haloalkaline Lake in the Buldana District of Maharashtra, India.</title>
        <authorList>
            <person name="Singh A."/>
            <person name="Kumar Jangir P."/>
            <person name="Sharma R."/>
            <person name="Singh A."/>
            <person name="Kumar Pinnaka A."/>
            <person name="Shivaji S."/>
        </authorList>
    </citation>
    <scope>NUCLEOTIDE SEQUENCE [LARGE SCALE GENOMIC DNA]</scope>
    <source>
        <strain evidence="2">CCUG 57479 / KCTC 22604 / LW1</strain>
    </source>
</reference>
<dbReference type="STRING" id="1189612.A33Q_1159"/>